<name>A0ABP0FLE2_CLALP</name>
<organism evidence="1 2">
    <name type="scientific">Clavelina lepadiformis</name>
    <name type="common">Light-bulb sea squirt</name>
    <name type="synonym">Ascidia lepadiformis</name>
    <dbReference type="NCBI Taxonomy" id="159417"/>
    <lineage>
        <taxon>Eukaryota</taxon>
        <taxon>Metazoa</taxon>
        <taxon>Chordata</taxon>
        <taxon>Tunicata</taxon>
        <taxon>Ascidiacea</taxon>
        <taxon>Aplousobranchia</taxon>
        <taxon>Clavelinidae</taxon>
        <taxon>Clavelina</taxon>
    </lineage>
</organism>
<protein>
    <submittedName>
        <fullName evidence="1">Uncharacterized protein</fullName>
    </submittedName>
</protein>
<dbReference type="EMBL" id="CAWYQH010000068">
    <property type="protein sequence ID" value="CAK8680485.1"/>
    <property type="molecule type" value="Genomic_DNA"/>
</dbReference>
<keyword evidence="2" id="KW-1185">Reference proteome</keyword>
<gene>
    <name evidence="1" type="ORF">CVLEPA_LOCUS10733</name>
</gene>
<sequence length="74" mass="8643">MRFCKINYLIRRYIFHRKDAPFSKNVVLTGGFVLSFVQTHVFHHSCVEVQLVVIPTWEQSVSNGQVNQNTTFDN</sequence>
<proteinExistence type="predicted"/>
<evidence type="ECO:0000313" key="2">
    <source>
        <dbReference type="Proteomes" id="UP001642483"/>
    </source>
</evidence>
<reference evidence="1 2" key="1">
    <citation type="submission" date="2024-02" db="EMBL/GenBank/DDBJ databases">
        <authorList>
            <person name="Daric V."/>
            <person name="Darras S."/>
        </authorList>
    </citation>
    <scope>NUCLEOTIDE SEQUENCE [LARGE SCALE GENOMIC DNA]</scope>
</reference>
<dbReference type="Proteomes" id="UP001642483">
    <property type="component" value="Unassembled WGS sequence"/>
</dbReference>
<accession>A0ABP0FLE2</accession>
<evidence type="ECO:0000313" key="1">
    <source>
        <dbReference type="EMBL" id="CAK8680485.1"/>
    </source>
</evidence>
<comment type="caution">
    <text evidence="1">The sequence shown here is derived from an EMBL/GenBank/DDBJ whole genome shotgun (WGS) entry which is preliminary data.</text>
</comment>